<protein>
    <submittedName>
        <fullName evidence="1">Uncharacterized protein</fullName>
    </submittedName>
</protein>
<accession>A0ABP0UE73</accession>
<name>A0ABP0UE73_9BRYO</name>
<proteinExistence type="predicted"/>
<evidence type="ECO:0000313" key="2">
    <source>
        <dbReference type="Proteomes" id="UP001497512"/>
    </source>
</evidence>
<keyword evidence="2" id="KW-1185">Reference proteome</keyword>
<sequence length="166" mass="18074">MLVMPCNALGCGHCWNQACLVQPILILIQPTSFLSGELDKVRVVDLLEFIDLLTRHSSSSSSSSLQQAQQASKLLCNKIVDFLFRGSEQILPRAPSNQGRIGDEFVGGLAQGYGVLAPPHLPFHHKVTICIRRSTGVQGTPSFFLSPECGQASYPHHQTSTKFQAA</sequence>
<dbReference type="EMBL" id="OZ019895">
    <property type="protein sequence ID" value="CAK9219574.1"/>
    <property type="molecule type" value="Genomic_DNA"/>
</dbReference>
<reference evidence="1" key="1">
    <citation type="submission" date="2024-02" db="EMBL/GenBank/DDBJ databases">
        <authorList>
            <consortium name="ELIXIR-Norway"/>
            <consortium name="Elixir Norway"/>
        </authorList>
    </citation>
    <scope>NUCLEOTIDE SEQUENCE</scope>
</reference>
<organism evidence="1 2">
    <name type="scientific">Sphagnum troendelagicum</name>
    <dbReference type="NCBI Taxonomy" id="128251"/>
    <lineage>
        <taxon>Eukaryota</taxon>
        <taxon>Viridiplantae</taxon>
        <taxon>Streptophyta</taxon>
        <taxon>Embryophyta</taxon>
        <taxon>Bryophyta</taxon>
        <taxon>Sphagnophytina</taxon>
        <taxon>Sphagnopsida</taxon>
        <taxon>Sphagnales</taxon>
        <taxon>Sphagnaceae</taxon>
        <taxon>Sphagnum</taxon>
    </lineage>
</organism>
<gene>
    <name evidence="1" type="ORF">CSSPTR1EN2_LOCUS14643</name>
</gene>
<dbReference type="Proteomes" id="UP001497512">
    <property type="component" value="Chromosome 3"/>
</dbReference>
<evidence type="ECO:0000313" key="1">
    <source>
        <dbReference type="EMBL" id="CAK9219574.1"/>
    </source>
</evidence>